<dbReference type="InterPro" id="IPR036259">
    <property type="entry name" value="MFS_trans_sf"/>
</dbReference>
<keyword evidence="3 6" id="KW-0812">Transmembrane</keyword>
<feature type="transmembrane region" description="Helical" evidence="6">
    <location>
        <begin position="137"/>
        <end position="158"/>
    </location>
</feature>
<comment type="caution">
    <text evidence="8">The sequence shown here is derived from an EMBL/GenBank/DDBJ whole genome shotgun (WGS) entry which is preliminary data.</text>
</comment>
<evidence type="ECO:0000256" key="4">
    <source>
        <dbReference type="ARBA" id="ARBA00022989"/>
    </source>
</evidence>
<reference evidence="8 9" key="1">
    <citation type="submission" date="2023-05" db="EMBL/GenBank/DDBJ databases">
        <authorList>
            <person name="Guo Y."/>
        </authorList>
    </citation>
    <scope>NUCLEOTIDE SEQUENCE [LARGE SCALE GENOMIC DNA]</scope>
    <source>
        <strain evidence="8 9">GR2756</strain>
    </source>
</reference>
<dbReference type="Proteomes" id="UP001259572">
    <property type="component" value="Unassembled WGS sequence"/>
</dbReference>
<feature type="transmembrane region" description="Helical" evidence="6">
    <location>
        <begin position="363"/>
        <end position="384"/>
    </location>
</feature>
<gene>
    <name evidence="8" type="ORF">RQX22_06550</name>
</gene>
<feature type="transmembrane region" description="Helical" evidence="6">
    <location>
        <begin position="178"/>
        <end position="200"/>
    </location>
</feature>
<feature type="transmembrane region" description="Helical" evidence="6">
    <location>
        <begin position="104"/>
        <end position="125"/>
    </location>
</feature>
<proteinExistence type="predicted"/>
<evidence type="ECO:0000313" key="9">
    <source>
        <dbReference type="Proteomes" id="UP001259572"/>
    </source>
</evidence>
<feature type="transmembrane region" description="Helical" evidence="6">
    <location>
        <begin position="79"/>
        <end position="98"/>
    </location>
</feature>
<feature type="transmembrane region" description="Helical" evidence="6">
    <location>
        <begin position="230"/>
        <end position="252"/>
    </location>
</feature>
<evidence type="ECO:0000256" key="3">
    <source>
        <dbReference type="ARBA" id="ARBA00022692"/>
    </source>
</evidence>
<evidence type="ECO:0000256" key="1">
    <source>
        <dbReference type="ARBA" id="ARBA00004141"/>
    </source>
</evidence>
<dbReference type="InterPro" id="IPR020846">
    <property type="entry name" value="MFS_dom"/>
</dbReference>
<dbReference type="SUPFAM" id="SSF103473">
    <property type="entry name" value="MFS general substrate transporter"/>
    <property type="match status" value="1"/>
</dbReference>
<feature type="transmembrane region" description="Helical" evidence="6">
    <location>
        <begin position="46"/>
        <end position="67"/>
    </location>
</feature>
<feature type="transmembrane region" description="Helical" evidence="6">
    <location>
        <begin position="329"/>
        <end position="351"/>
    </location>
</feature>
<comment type="subcellular location">
    <subcellularLocation>
        <location evidence="1">Membrane</location>
        <topology evidence="1">Multi-pass membrane protein</topology>
    </subcellularLocation>
</comment>
<dbReference type="InterPro" id="IPR044770">
    <property type="entry name" value="MFS_spinster-like"/>
</dbReference>
<sequence>MLYPAPRQGWIGVALFVLAIVIAYIDRQILTLVVEPLRAAFAVSDAQIGMLQGFSIALLFAAMAMPIGRLIDIHNRRNILIASVLFWSAMTLLCGFAQNFWQLFLFRLGVGLGEAGLYPAIYSMIADMFPPKRRMTANVVFYIGALLGASVGISLGGAGIELLEDLRPTIPALSEHDLWRVVFVAAGAIGPVLALLLLAIREPSRKGLKVGEGRPRWRELALHLRHEPRLYVPILLGTALLGIADTGLISWFPTVLVRTFGYSGGEAGIVMGVVLAFGSSAGVATAAVIARELRARGRDDAFLCVVLTGILMCAPATIFSTVVAGRTTALILFGFQIYAIFIANGLLPTIVQEISPNRFRGQIVALQYLCVYLLSGLGVVLVGHCSDLLSTKGFGMAQAMALVILPAVALAGAVFWYGACAYRHRASQVSR</sequence>
<evidence type="ECO:0000256" key="2">
    <source>
        <dbReference type="ARBA" id="ARBA00022448"/>
    </source>
</evidence>
<keyword evidence="5 6" id="KW-0472">Membrane</keyword>
<dbReference type="PANTHER" id="PTHR23505">
    <property type="entry name" value="SPINSTER"/>
    <property type="match status" value="1"/>
</dbReference>
<keyword evidence="2" id="KW-0813">Transport</keyword>
<dbReference type="PROSITE" id="PS50850">
    <property type="entry name" value="MFS"/>
    <property type="match status" value="1"/>
</dbReference>
<protein>
    <submittedName>
        <fullName evidence="8">MFS transporter</fullName>
    </submittedName>
</protein>
<organism evidence="8 9">
    <name type="scientific">Sphingosinicella rhizophila</name>
    <dbReference type="NCBI Taxonomy" id="3050082"/>
    <lineage>
        <taxon>Bacteria</taxon>
        <taxon>Pseudomonadati</taxon>
        <taxon>Pseudomonadota</taxon>
        <taxon>Alphaproteobacteria</taxon>
        <taxon>Sphingomonadales</taxon>
        <taxon>Sphingosinicellaceae</taxon>
        <taxon>Sphingosinicella</taxon>
    </lineage>
</organism>
<evidence type="ECO:0000259" key="7">
    <source>
        <dbReference type="PROSITE" id="PS50850"/>
    </source>
</evidence>
<keyword evidence="9" id="KW-1185">Reference proteome</keyword>
<evidence type="ECO:0000256" key="5">
    <source>
        <dbReference type="ARBA" id="ARBA00023136"/>
    </source>
</evidence>
<evidence type="ECO:0000256" key="6">
    <source>
        <dbReference type="SAM" id="Phobius"/>
    </source>
</evidence>
<dbReference type="Pfam" id="PF07690">
    <property type="entry name" value="MFS_1"/>
    <property type="match status" value="1"/>
</dbReference>
<name>A0ABU3Q5C7_9SPHN</name>
<keyword evidence="4 6" id="KW-1133">Transmembrane helix</keyword>
<feature type="transmembrane region" description="Helical" evidence="6">
    <location>
        <begin position="267"/>
        <end position="289"/>
    </location>
</feature>
<feature type="transmembrane region" description="Helical" evidence="6">
    <location>
        <begin position="396"/>
        <end position="422"/>
    </location>
</feature>
<dbReference type="EMBL" id="JAVUPU010000003">
    <property type="protein sequence ID" value="MDT9598605.1"/>
    <property type="molecule type" value="Genomic_DNA"/>
</dbReference>
<dbReference type="InterPro" id="IPR011701">
    <property type="entry name" value="MFS"/>
</dbReference>
<dbReference type="Gene3D" id="1.20.1250.20">
    <property type="entry name" value="MFS general substrate transporter like domains"/>
    <property type="match status" value="1"/>
</dbReference>
<feature type="transmembrane region" description="Helical" evidence="6">
    <location>
        <begin position="301"/>
        <end position="323"/>
    </location>
</feature>
<evidence type="ECO:0000313" key="8">
    <source>
        <dbReference type="EMBL" id="MDT9598605.1"/>
    </source>
</evidence>
<accession>A0ABU3Q5C7</accession>
<dbReference type="PANTHER" id="PTHR23505:SF79">
    <property type="entry name" value="PROTEIN SPINSTER"/>
    <property type="match status" value="1"/>
</dbReference>
<feature type="domain" description="Major facilitator superfamily (MFS) profile" evidence="7">
    <location>
        <begin position="12"/>
        <end position="424"/>
    </location>
</feature>
<feature type="transmembrane region" description="Helical" evidence="6">
    <location>
        <begin position="9"/>
        <end position="26"/>
    </location>
</feature>